<evidence type="ECO:0000256" key="3">
    <source>
        <dbReference type="ARBA" id="ARBA00022801"/>
    </source>
</evidence>
<dbReference type="CDD" id="cd07729">
    <property type="entry name" value="AHL_lactonase_MBL-fold"/>
    <property type="match status" value="1"/>
</dbReference>
<evidence type="ECO:0000259" key="6">
    <source>
        <dbReference type="SMART" id="SM00849"/>
    </source>
</evidence>
<dbReference type="AlphaFoldDB" id="A0AAV2VZW7"/>
<dbReference type="GO" id="GO:0016787">
    <property type="term" value="F:hydrolase activity"/>
    <property type="evidence" value="ECO:0007669"/>
    <property type="project" value="UniProtKB-KW"/>
</dbReference>
<evidence type="ECO:0000256" key="5">
    <source>
        <dbReference type="SAM" id="SignalP"/>
    </source>
</evidence>
<evidence type="ECO:0000313" key="7">
    <source>
        <dbReference type="EMBL" id="CCO49981.1"/>
    </source>
</evidence>
<evidence type="ECO:0000256" key="4">
    <source>
        <dbReference type="ARBA" id="ARBA00022833"/>
    </source>
</evidence>
<feature type="chain" id="PRO_5043797221" evidence="5">
    <location>
        <begin position="19"/>
        <end position="285"/>
    </location>
</feature>
<comment type="similarity">
    <text evidence="1">Belongs to the metallo-beta-lactamase superfamily.</text>
</comment>
<name>A0AAV2VZW7_9VIBR</name>
<dbReference type="EMBL" id="CAOF01000193">
    <property type="protein sequence ID" value="CCO49981.1"/>
    <property type="molecule type" value="Genomic_DNA"/>
</dbReference>
<proteinExistence type="inferred from homology"/>
<evidence type="ECO:0000256" key="1">
    <source>
        <dbReference type="ARBA" id="ARBA00007749"/>
    </source>
</evidence>
<keyword evidence="2" id="KW-0479">Metal-binding</keyword>
<gene>
    <name evidence="7" type="ORF">VIBNISOn1_960032</name>
</gene>
<keyword evidence="3" id="KW-0378">Hydrolase</keyword>
<dbReference type="InterPro" id="IPR001279">
    <property type="entry name" value="Metallo-B-lactamas"/>
</dbReference>
<feature type="domain" description="Metallo-beta-lactamase" evidence="6">
    <location>
        <begin position="64"/>
        <end position="269"/>
    </location>
</feature>
<evidence type="ECO:0000256" key="2">
    <source>
        <dbReference type="ARBA" id="ARBA00022723"/>
    </source>
</evidence>
<reference evidence="7 8" key="1">
    <citation type="journal article" date="2013" name="ISME J.">
        <title>Comparative genomics of pathogenic lineages of Vibrio nigripulchritudo identifies virulence-associated traits.</title>
        <authorList>
            <person name="Goudenege D."/>
            <person name="Labreuche Y."/>
            <person name="Krin E."/>
            <person name="Ansquer D."/>
            <person name="Mangenot S."/>
            <person name="Calteau A."/>
            <person name="Medigue C."/>
            <person name="Mazel D."/>
            <person name="Polz M.F."/>
            <person name="Le Roux F."/>
        </authorList>
    </citation>
    <scope>NUCLEOTIDE SEQUENCE [LARGE SCALE GENOMIC DNA]</scope>
    <source>
        <strain evidence="7 8">SOn1</strain>
    </source>
</reference>
<sequence length="285" mass="32154">MKIKSFILALVVSPLSFAQTSQPQFSTDGSVDVSVSVLDCGRIESRKPSMFNPKATSEQPLKMVNSCYVISHPKGKLFWDAGINDEFITQKDGIEVMDGAFHFSVKKTLSEQLQTLNVSTKDFDYIALSHLHWDHSGNATKFQDSTWLVQKPEFDVAFDTQRLQNYGFNLSDYQHLQPKAKVIEGDHQVFGDGSVVLISAYGHSPGHQVLYIDLPQHGPILLSGDLYHTRENYKRKAIPIFNQKEQTVAAFKKVDAILKQTGAELWIGHDATEFSERKLAPYLYR</sequence>
<dbReference type="SUPFAM" id="SSF56281">
    <property type="entry name" value="Metallo-hydrolase/oxidoreductase"/>
    <property type="match status" value="1"/>
</dbReference>
<keyword evidence="4" id="KW-0862">Zinc</keyword>
<keyword evidence="5" id="KW-0732">Signal</keyword>
<dbReference type="Gene3D" id="3.60.15.10">
    <property type="entry name" value="Ribonuclease Z/Hydroxyacylglutathione hydrolase-like"/>
    <property type="match status" value="1"/>
</dbReference>
<evidence type="ECO:0000313" key="8">
    <source>
        <dbReference type="Proteomes" id="UP000018211"/>
    </source>
</evidence>
<dbReference type="GO" id="GO:0046872">
    <property type="term" value="F:metal ion binding"/>
    <property type="evidence" value="ECO:0007669"/>
    <property type="project" value="UniProtKB-KW"/>
</dbReference>
<comment type="caution">
    <text evidence="7">The sequence shown here is derived from an EMBL/GenBank/DDBJ whole genome shotgun (WGS) entry which is preliminary data.</text>
</comment>
<dbReference type="RefSeq" id="WP_022613933.1">
    <property type="nucleotide sequence ID" value="NZ_LK391965.1"/>
</dbReference>
<dbReference type="InterPro" id="IPR051013">
    <property type="entry name" value="MBL_superfamily_lactonases"/>
</dbReference>
<dbReference type="Pfam" id="PF00753">
    <property type="entry name" value="Lactamase_B"/>
    <property type="match status" value="1"/>
</dbReference>
<dbReference type="PANTHER" id="PTHR42978:SF3">
    <property type="entry name" value="BLR3078 PROTEIN"/>
    <property type="match status" value="1"/>
</dbReference>
<dbReference type="PANTHER" id="PTHR42978">
    <property type="entry name" value="QUORUM-QUENCHING LACTONASE YTNP-RELATED-RELATED"/>
    <property type="match status" value="1"/>
</dbReference>
<organism evidence="7 8">
    <name type="scientific">Vibrio nigripulchritudo SOn1</name>
    <dbReference type="NCBI Taxonomy" id="1238450"/>
    <lineage>
        <taxon>Bacteria</taxon>
        <taxon>Pseudomonadati</taxon>
        <taxon>Pseudomonadota</taxon>
        <taxon>Gammaproteobacteria</taxon>
        <taxon>Vibrionales</taxon>
        <taxon>Vibrionaceae</taxon>
        <taxon>Vibrio</taxon>
    </lineage>
</organism>
<accession>A0AAV2VZW7</accession>
<feature type="signal peptide" evidence="5">
    <location>
        <begin position="1"/>
        <end position="18"/>
    </location>
</feature>
<dbReference type="Proteomes" id="UP000018211">
    <property type="component" value="Unassembled WGS sequence"/>
</dbReference>
<dbReference type="InterPro" id="IPR036866">
    <property type="entry name" value="RibonucZ/Hydroxyglut_hydro"/>
</dbReference>
<dbReference type="SMART" id="SM00849">
    <property type="entry name" value="Lactamase_B"/>
    <property type="match status" value="1"/>
</dbReference>
<protein>
    <submittedName>
        <fullName evidence="7">Beta-lactamase</fullName>
    </submittedName>
</protein>